<comment type="caution">
    <text evidence="12">The sequence shown here is derived from an EMBL/GenBank/DDBJ whole genome shotgun (WGS) entry which is preliminary data.</text>
</comment>
<evidence type="ECO:0000313" key="12">
    <source>
        <dbReference type="EMBL" id="SER45685.1"/>
    </source>
</evidence>
<dbReference type="Pfam" id="PF14824">
    <property type="entry name" value="Sirohm_synth_M"/>
    <property type="match status" value="1"/>
</dbReference>
<keyword evidence="5" id="KW-0560">Oxidoreductase</keyword>
<feature type="transmembrane region" description="Helical" evidence="10">
    <location>
        <begin position="403"/>
        <end position="424"/>
    </location>
</feature>
<comment type="subcellular location">
    <subcellularLocation>
        <location evidence="10">Cell membrane</location>
        <topology evidence="10">Multi-pass membrane protein</topology>
    </subcellularLocation>
    <subcellularLocation>
        <location evidence="1">Membrane</location>
        <topology evidence="1">Multi-pass membrane protein</topology>
    </subcellularLocation>
</comment>
<evidence type="ECO:0000256" key="7">
    <source>
        <dbReference type="ARBA" id="ARBA00023136"/>
    </source>
</evidence>
<keyword evidence="13" id="KW-1185">Reference proteome</keyword>
<evidence type="ECO:0000256" key="8">
    <source>
        <dbReference type="ARBA" id="ARBA00023244"/>
    </source>
</evidence>
<proteinExistence type="inferred from homology"/>
<keyword evidence="8" id="KW-0627">Porphyrin biosynthesis</keyword>
<dbReference type="Pfam" id="PF01925">
    <property type="entry name" value="TauE"/>
    <property type="match status" value="1"/>
</dbReference>
<keyword evidence="3 10" id="KW-0812">Transmembrane</keyword>
<evidence type="ECO:0000256" key="4">
    <source>
        <dbReference type="ARBA" id="ARBA00022989"/>
    </source>
</evidence>
<evidence type="ECO:0000256" key="9">
    <source>
        <dbReference type="ARBA" id="ARBA00047561"/>
    </source>
</evidence>
<dbReference type="AlphaFoldDB" id="A0AAJ4W7I0"/>
<feature type="transmembrane region" description="Helical" evidence="10">
    <location>
        <begin position="198"/>
        <end position="218"/>
    </location>
</feature>
<dbReference type="EMBL" id="FOFY01000016">
    <property type="protein sequence ID" value="SER45685.1"/>
    <property type="molecule type" value="Genomic_DNA"/>
</dbReference>
<dbReference type="RefSeq" id="WP_041891898.1">
    <property type="nucleotide sequence ID" value="NZ_CP010817.1"/>
</dbReference>
<dbReference type="Gene3D" id="3.40.50.720">
    <property type="entry name" value="NAD(P)-binding Rossmann-like Domain"/>
    <property type="match status" value="1"/>
</dbReference>
<dbReference type="InterPro" id="IPR002781">
    <property type="entry name" value="TM_pro_TauE-like"/>
</dbReference>
<sequence length="481" mass="53331">MKNTLFPIFLKTTHSNFLIVGGGNVGLEKTKTLLKQNELTHITVVSIDFKPEFFELQNTHDNLILKHRSFLIEDLYQMDLVVIATNNTVLNQEIKALANSKGLLVNAADQPDLCDFYLGSIVTKGQLKIAISTNGQSPVLARRMREYLEEEVPDNVSDSIEHLNQYRARHKGNLREKLNSLNRVTSVMTNRNYERKQLFSKIFRLTTLVLVFVLGYALSNVITFHDIQAGLASMPSEFYYVFIIGFLAQMVDGALGLGYGMTSASAMMAMGLSLPTISGSIHTAEMFSSAVSGYTHYKFKNVNKKLLLWLSIPGVVGAILGSLFVIYIGSEYEYIAYPFVALYLMIIAIRLISLALRNSVIRKKVKYVGFLGFSGGFFDAFGGGGWGPIVTSTLLTKGRPTRYVVGTVSLAEFFVTFAASMVFFSKLGFGYWYIFLGLALGGVFAAPLAARLAGRMPKRISYICVGLLVFVASLRIVIKFI</sequence>
<evidence type="ECO:0000256" key="1">
    <source>
        <dbReference type="ARBA" id="ARBA00004141"/>
    </source>
</evidence>
<accession>A0AAJ4W7I0</accession>
<gene>
    <name evidence="12" type="ORF">SAMN04488089_11656</name>
</gene>
<comment type="catalytic activity">
    <reaction evidence="9">
        <text>precorrin-2 + NAD(+) = sirohydrochlorin + NADH + 2 H(+)</text>
        <dbReference type="Rhea" id="RHEA:15613"/>
        <dbReference type="ChEBI" id="CHEBI:15378"/>
        <dbReference type="ChEBI" id="CHEBI:57540"/>
        <dbReference type="ChEBI" id="CHEBI:57945"/>
        <dbReference type="ChEBI" id="CHEBI:58351"/>
        <dbReference type="ChEBI" id="CHEBI:58827"/>
        <dbReference type="EC" id="1.3.1.76"/>
    </reaction>
</comment>
<dbReference type="InterPro" id="IPR036291">
    <property type="entry name" value="NAD(P)-bd_dom_sf"/>
</dbReference>
<keyword evidence="6" id="KW-0520">NAD</keyword>
<feature type="transmembrane region" description="Helical" evidence="10">
    <location>
        <begin position="238"/>
        <end position="260"/>
    </location>
</feature>
<feature type="transmembrane region" description="Helical" evidence="10">
    <location>
        <begin position="306"/>
        <end position="328"/>
    </location>
</feature>
<dbReference type="InterPro" id="IPR006367">
    <property type="entry name" value="Sirohaem_synthase_N"/>
</dbReference>
<comment type="similarity">
    <text evidence="10">Belongs to the 4-toluene sulfonate uptake permease (TSUP) (TC 2.A.102) family.</text>
</comment>
<feature type="domain" description="Siroheme synthase central" evidence="11">
    <location>
        <begin position="125"/>
        <end position="150"/>
    </location>
</feature>
<evidence type="ECO:0000256" key="2">
    <source>
        <dbReference type="ARBA" id="ARBA00005010"/>
    </source>
</evidence>
<dbReference type="NCBIfam" id="TIGR01470">
    <property type="entry name" value="cysG_Nterm"/>
    <property type="match status" value="1"/>
</dbReference>
<dbReference type="PANTHER" id="PTHR35330:SF1">
    <property type="entry name" value="SIROHEME BIOSYNTHESIS PROTEIN MET8"/>
    <property type="match status" value="1"/>
</dbReference>
<dbReference type="GO" id="GO:0004325">
    <property type="term" value="F:ferrochelatase activity"/>
    <property type="evidence" value="ECO:0007669"/>
    <property type="project" value="InterPro"/>
</dbReference>
<feature type="transmembrane region" description="Helical" evidence="10">
    <location>
        <begin position="430"/>
        <end position="448"/>
    </location>
</feature>
<name>A0AAJ4W7I0_MYRPR</name>
<keyword evidence="10" id="KW-1003">Cell membrane</keyword>
<keyword evidence="4 10" id="KW-1133">Transmembrane helix</keyword>
<feature type="transmembrane region" description="Helical" evidence="10">
    <location>
        <begin position="334"/>
        <end position="356"/>
    </location>
</feature>
<evidence type="ECO:0000256" key="10">
    <source>
        <dbReference type="RuleBase" id="RU363041"/>
    </source>
</evidence>
<dbReference type="SUPFAM" id="SSF51735">
    <property type="entry name" value="NAD(P)-binding Rossmann-fold domains"/>
    <property type="match status" value="1"/>
</dbReference>
<reference evidence="12 13" key="1">
    <citation type="submission" date="2016-10" db="EMBL/GenBank/DDBJ databases">
        <authorList>
            <person name="Varghese N."/>
            <person name="Submissions S."/>
        </authorList>
    </citation>
    <scope>NUCLEOTIDE SEQUENCE [LARGE SCALE GENOMIC DNA]</scope>
    <source>
        <strain evidence="13">DSM 19823 / KCTC 23066 / CCTCC M 208030 / D25</strain>
    </source>
</reference>
<feature type="transmembrane region" description="Helical" evidence="10">
    <location>
        <begin position="460"/>
        <end position="478"/>
    </location>
</feature>
<comment type="pathway">
    <text evidence="2">Porphyrin-containing compound metabolism; siroheme biosynthesis; sirohydrochlorin from precorrin-2: step 1/1.</text>
</comment>
<keyword evidence="7 10" id="KW-0472">Membrane</keyword>
<organism evidence="12 13">
    <name type="scientific">Myroides profundi</name>
    <dbReference type="NCBI Taxonomy" id="480520"/>
    <lineage>
        <taxon>Bacteria</taxon>
        <taxon>Pseudomonadati</taxon>
        <taxon>Bacteroidota</taxon>
        <taxon>Flavobacteriia</taxon>
        <taxon>Flavobacteriales</taxon>
        <taxon>Flavobacteriaceae</taxon>
        <taxon>Myroides</taxon>
    </lineage>
</organism>
<protein>
    <recommendedName>
        <fullName evidence="10">Probable membrane transporter protein</fullName>
    </recommendedName>
</protein>
<evidence type="ECO:0000259" key="11">
    <source>
        <dbReference type="Pfam" id="PF14824"/>
    </source>
</evidence>
<dbReference type="KEGG" id="mpw:MPR_1878"/>
<dbReference type="GO" id="GO:0043115">
    <property type="term" value="F:precorrin-2 dehydrogenase activity"/>
    <property type="evidence" value="ECO:0007669"/>
    <property type="project" value="UniProtKB-EC"/>
</dbReference>
<dbReference type="GO" id="GO:0019354">
    <property type="term" value="P:siroheme biosynthetic process"/>
    <property type="evidence" value="ECO:0007669"/>
    <property type="project" value="InterPro"/>
</dbReference>
<evidence type="ECO:0000256" key="6">
    <source>
        <dbReference type="ARBA" id="ARBA00023027"/>
    </source>
</evidence>
<evidence type="ECO:0000256" key="5">
    <source>
        <dbReference type="ARBA" id="ARBA00023002"/>
    </source>
</evidence>
<dbReference type="InterPro" id="IPR028161">
    <property type="entry name" value="Met8-like"/>
</dbReference>
<evidence type="ECO:0000313" key="13">
    <source>
        <dbReference type="Proteomes" id="UP000183496"/>
    </source>
</evidence>
<dbReference type="GO" id="GO:0005886">
    <property type="term" value="C:plasma membrane"/>
    <property type="evidence" value="ECO:0007669"/>
    <property type="project" value="UniProtKB-SubCell"/>
</dbReference>
<dbReference type="Pfam" id="PF13241">
    <property type="entry name" value="NAD_binding_7"/>
    <property type="match status" value="1"/>
</dbReference>
<dbReference type="SUPFAM" id="SSF75615">
    <property type="entry name" value="Siroheme synthase middle domains-like"/>
    <property type="match status" value="1"/>
</dbReference>
<dbReference type="PANTHER" id="PTHR35330">
    <property type="entry name" value="SIROHEME BIOSYNTHESIS PROTEIN MET8"/>
    <property type="match status" value="1"/>
</dbReference>
<dbReference type="Proteomes" id="UP000183496">
    <property type="component" value="Unassembled WGS sequence"/>
</dbReference>
<dbReference type="Gene3D" id="3.30.160.110">
    <property type="entry name" value="Siroheme synthase, domain 2"/>
    <property type="match status" value="1"/>
</dbReference>
<evidence type="ECO:0000256" key="3">
    <source>
        <dbReference type="ARBA" id="ARBA00022692"/>
    </source>
</evidence>
<dbReference type="InterPro" id="IPR028281">
    <property type="entry name" value="Sirohaem_synthase_central"/>
</dbReference>